<evidence type="ECO:0000256" key="2">
    <source>
        <dbReference type="ARBA" id="ARBA00022679"/>
    </source>
</evidence>
<dbReference type="InterPro" id="IPR000961">
    <property type="entry name" value="AGC-kinase_C"/>
</dbReference>
<evidence type="ECO:0000256" key="3">
    <source>
        <dbReference type="ARBA" id="ARBA00022741"/>
    </source>
</evidence>
<dbReference type="GO" id="GO:0005524">
    <property type="term" value="F:ATP binding"/>
    <property type="evidence" value="ECO:0007669"/>
    <property type="project" value="UniProtKB-UniRule"/>
</dbReference>
<keyword evidence="3 6" id="KW-0547">Nucleotide-binding</keyword>
<dbReference type="HOGENOM" id="CLU_000288_63_6_1"/>
<dbReference type="Gene3D" id="1.10.510.10">
    <property type="entry name" value="Transferase(Phosphotransferase) domain 1"/>
    <property type="match status" value="1"/>
</dbReference>
<dbReference type="EnsemblProtists" id="Phyra75693">
    <property type="protein sequence ID" value="Phyra75693"/>
    <property type="gene ID" value="Phyra75693"/>
</dbReference>
<accession>H3GI51</accession>
<dbReference type="GO" id="GO:0005634">
    <property type="term" value="C:nucleus"/>
    <property type="evidence" value="ECO:0000318"/>
    <property type="project" value="GO_Central"/>
</dbReference>
<evidence type="ECO:0000313" key="12">
    <source>
        <dbReference type="Proteomes" id="UP000005238"/>
    </source>
</evidence>
<keyword evidence="4" id="KW-0418">Kinase</keyword>
<organism evidence="11 12">
    <name type="scientific">Phytophthora ramorum</name>
    <name type="common">Sudden oak death agent</name>
    <dbReference type="NCBI Taxonomy" id="164328"/>
    <lineage>
        <taxon>Eukaryota</taxon>
        <taxon>Sar</taxon>
        <taxon>Stramenopiles</taxon>
        <taxon>Oomycota</taxon>
        <taxon>Peronosporomycetes</taxon>
        <taxon>Peronosporales</taxon>
        <taxon>Peronosporaceae</taxon>
        <taxon>Phytophthora</taxon>
    </lineage>
</organism>
<dbReference type="PANTHER" id="PTHR24353">
    <property type="entry name" value="CYCLIC NUCLEOTIDE-DEPENDENT PROTEIN KINASE"/>
    <property type="match status" value="1"/>
</dbReference>
<dbReference type="Pfam" id="PF00069">
    <property type="entry name" value="Pkinase"/>
    <property type="match status" value="2"/>
</dbReference>
<evidence type="ECO:0000256" key="7">
    <source>
        <dbReference type="RuleBase" id="RU000304"/>
    </source>
</evidence>
<dbReference type="FunFam" id="3.30.200.20:FF:000042">
    <property type="entry name" value="Aurora kinase A"/>
    <property type="match status" value="1"/>
</dbReference>
<evidence type="ECO:0008006" key="13">
    <source>
        <dbReference type="Google" id="ProtNLM"/>
    </source>
</evidence>
<keyword evidence="5 6" id="KW-0067">ATP-binding</keyword>
<dbReference type="InterPro" id="IPR008271">
    <property type="entry name" value="Ser/Thr_kinase_AS"/>
</dbReference>
<dbReference type="AlphaFoldDB" id="H3GI51"/>
<feature type="region of interest" description="Disordered" evidence="8">
    <location>
        <begin position="185"/>
        <end position="232"/>
    </location>
</feature>
<evidence type="ECO:0000313" key="11">
    <source>
        <dbReference type="EnsemblProtists" id="Phyra75693"/>
    </source>
</evidence>
<dbReference type="OMA" id="PSMAPMW"/>
<evidence type="ECO:0000259" key="9">
    <source>
        <dbReference type="PROSITE" id="PS50011"/>
    </source>
</evidence>
<evidence type="ECO:0000256" key="4">
    <source>
        <dbReference type="ARBA" id="ARBA00022777"/>
    </source>
</evidence>
<reference evidence="12" key="1">
    <citation type="journal article" date="2006" name="Science">
        <title>Phytophthora genome sequences uncover evolutionary origins and mechanisms of pathogenesis.</title>
        <authorList>
            <person name="Tyler B.M."/>
            <person name="Tripathy S."/>
            <person name="Zhang X."/>
            <person name="Dehal P."/>
            <person name="Jiang R.H."/>
            <person name="Aerts A."/>
            <person name="Arredondo F.D."/>
            <person name="Baxter L."/>
            <person name="Bensasson D."/>
            <person name="Beynon J.L."/>
            <person name="Chapman J."/>
            <person name="Damasceno C.M."/>
            <person name="Dorrance A.E."/>
            <person name="Dou D."/>
            <person name="Dickerman A.W."/>
            <person name="Dubchak I.L."/>
            <person name="Garbelotto M."/>
            <person name="Gijzen M."/>
            <person name="Gordon S.G."/>
            <person name="Govers F."/>
            <person name="Grunwald N.J."/>
            <person name="Huang W."/>
            <person name="Ivors K.L."/>
            <person name="Jones R.W."/>
            <person name="Kamoun S."/>
            <person name="Krampis K."/>
            <person name="Lamour K.H."/>
            <person name="Lee M.K."/>
            <person name="McDonald W.H."/>
            <person name="Medina M."/>
            <person name="Meijer H.J."/>
            <person name="Nordberg E.K."/>
            <person name="Maclean D.J."/>
            <person name="Ospina-Giraldo M.D."/>
            <person name="Morris P.F."/>
            <person name="Phuntumart V."/>
            <person name="Putnam N.H."/>
            <person name="Rash S."/>
            <person name="Rose J.K."/>
            <person name="Sakihama Y."/>
            <person name="Salamov A.A."/>
            <person name="Savidor A."/>
            <person name="Scheuring C.F."/>
            <person name="Smith B.M."/>
            <person name="Sobral B.W."/>
            <person name="Terry A."/>
            <person name="Torto-Alalibo T.A."/>
            <person name="Win J."/>
            <person name="Xu Z."/>
            <person name="Zhang H."/>
            <person name="Grigoriev I.V."/>
            <person name="Rokhsar D.S."/>
            <person name="Boore J.L."/>
        </authorList>
    </citation>
    <scope>NUCLEOTIDE SEQUENCE [LARGE SCALE GENOMIC DNA]</scope>
    <source>
        <strain evidence="12">Pr102</strain>
    </source>
</reference>
<dbReference type="eggNOG" id="KOG0598">
    <property type="taxonomic scope" value="Eukaryota"/>
</dbReference>
<proteinExistence type="inferred from homology"/>
<feature type="domain" description="Protein kinase" evidence="9">
    <location>
        <begin position="89"/>
        <end position="420"/>
    </location>
</feature>
<dbReference type="GO" id="GO:0004674">
    <property type="term" value="F:protein serine/threonine kinase activity"/>
    <property type="evidence" value="ECO:0000318"/>
    <property type="project" value="GO_Central"/>
</dbReference>
<dbReference type="PANTHER" id="PTHR24353:SF37">
    <property type="entry name" value="CAMP-DEPENDENT PROTEIN KINASE CATALYTIC SUBUNIT PRKX"/>
    <property type="match status" value="1"/>
</dbReference>
<dbReference type="STRING" id="164328.H3GI51"/>
<dbReference type="VEuPathDB" id="FungiDB:KRP23_10177"/>
<comment type="similarity">
    <text evidence="7">Belongs to the protein kinase superfamily.</text>
</comment>
<dbReference type="InterPro" id="IPR011009">
    <property type="entry name" value="Kinase-like_dom_sf"/>
</dbReference>
<dbReference type="EMBL" id="DS566011">
    <property type="status" value="NOT_ANNOTATED_CDS"/>
    <property type="molecule type" value="Genomic_DNA"/>
</dbReference>
<reference evidence="11" key="2">
    <citation type="submission" date="2015-06" db="UniProtKB">
        <authorList>
            <consortium name="EnsemblProtists"/>
        </authorList>
    </citation>
    <scope>IDENTIFICATION</scope>
    <source>
        <strain evidence="11">Pr102</strain>
    </source>
</reference>
<feature type="compositionally biased region" description="Acidic residues" evidence="8">
    <location>
        <begin position="185"/>
        <end position="194"/>
    </location>
</feature>
<dbReference type="PROSITE" id="PS51285">
    <property type="entry name" value="AGC_KINASE_CTER"/>
    <property type="match status" value="1"/>
</dbReference>
<keyword evidence="12" id="KW-1185">Reference proteome</keyword>
<feature type="compositionally biased region" description="Basic and acidic residues" evidence="8">
    <location>
        <begin position="195"/>
        <end position="204"/>
    </location>
</feature>
<evidence type="ECO:0000259" key="10">
    <source>
        <dbReference type="PROSITE" id="PS51285"/>
    </source>
</evidence>
<dbReference type="SMART" id="SM00220">
    <property type="entry name" value="S_TKc"/>
    <property type="match status" value="1"/>
</dbReference>
<dbReference type="PROSITE" id="PS50011">
    <property type="entry name" value="PROTEIN_KINASE_DOM"/>
    <property type="match status" value="1"/>
</dbReference>
<evidence type="ECO:0000256" key="8">
    <source>
        <dbReference type="SAM" id="MobiDB-lite"/>
    </source>
</evidence>
<feature type="binding site" evidence="6">
    <location>
        <position position="118"/>
    </location>
    <ligand>
        <name>ATP</name>
        <dbReference type="ChEBI" id="CHEBI:30616"/>
    </ligand>
</feature>
<keyword evidence="1 7" id="KW-0723">Serine/threonine-protein kinase</keyword>
<evidence type="ECO:0000256" key="5">
    <source>
        <dbReference type="ARBA" id="ARBA00022840"/>
    </source>
</evidence>
<name>H3GI51_PHYRM</name>
<dbReference type="FunFam" id="1.10.510.10:FF:001110">
    <property type="entry name" value="AGC family protein kinase"/>
    <property type="match status" value="1"/>
</dbReference>
<dbReference type="InterPro" id="IPR000719">
    <property type="entry name" value="Prot_kinase_dom"/>
</dbReference>
<evidence type="ECO:0000256" key="1">
    <source>
        <dbReference type="ARBA" id="ARBA00022527"/>
    </source>
</evidence>
<dbReference type="VEuPathDB" id="FungiDB:KRP22_6885"/>
<dbReference type="Proteomes" id="UP000005238">
    <property type="component" value="Unassembled WGS sequence"/>
</dbReference>
<dbReference type="InterPro" id="IPR017441">
    <property type="entry name" value="Protein_kinase_ATP_BS"/>
</dbReference>
<evidence type="ECO:0000256" key="6">
    <source>
        <dbReference type="PROSITE-ProRule" id="PRU10141"/>
    </source>
</evidence>
<dbReference type="InParanoid" id="H3GI51"/>
<dbReference type="PROSITE" id="PS00108">
    <property type="entry name" value="PROTEIN_KINASE_ST"/>
    <property type="match status" value="1"/>
</dbReference>
<keyword evidence="2" id="KW-0808">Transferase</keyword>
<sequence>MRVFQSLETPSMAPMWRKMREIRALVTKQPQQRFSASNWRKSSAHDAAKRFSSATSYLSAVRVKSHRRSSVAMATFESELEQATDIHEFELLDVLGRGTFGTVHLARHLDTGATVAVKVLARHLVHELKQEKNIMREQSVHLGLLHPFVSKLYATFQDKDALYFVLEFCPGGEIYSLVYTHDDGHLEEDDSDTEEERKSERNEVEQEPEASDSVTTDSESDDEQSRQRRGASIALSRNSLTLENFLAKQKLRSSYGGLHERYVAFYGAGMVSALEYLHNRGILYRDLKLENLVLDADGYPKLVDFGLSKPDATRTSERSSTMCGSAEYMAPEILQHKPYDQRVDLWSFGILLYEMLFGSTPFYHANHREQGRRIISEPVVFPDDYEPRHSNVCVLIRKLLEKDPALRFASFAEVRKSMFFRSFFPSTLGWQQLESRQVVAPFVPRLDGPFDTSLFVRVQDDEEQSYGSDADSDFGY</sequence>
<feature type="domain" description="AGC-kinase C-terminal" evidence="10">
    <location>
        <begin position="426"/>
        <end position="476"/>
    </location>
</feature>
<dbReference type="GO" id="GO:0005737">
    <property type="term" value="C:cytoplasm"/>
    <property type="evidence" value="ECO:0000318"/>
    <property type="project" value="GO_Central"/>
</dbReference>
<protein>
    <recommendedName>
        <fullName evidence="13">Protein kinase domain-containing protein</fullName>
    </recommendedName>
</protein>
<dbReference type="PROSITE" id="PS00107">
    <property type="entry name" value="PROTEIN_KINASE_ATP"/>
    <property type="match status" value="1"/>
</dbReference>
<dbReference type="SUPFAM" id="SSF56112">
    <property type="entry name" value="Protein kinase-like (PK-like)"/>
    <property type="match status" value="1"/>
</dbReference>
<dbReference type="Gene3D" id="3.30.200.20">
    <property type="entry name" value="Phosphorylase Kinase, domain 1"/>
    <property type="match status" value="2"/>
</dbReference>